<proteinExistence type="predicted"/>
<evidence type="ECO:0000313" key="2">
    <source>
        <dbReference type="Proteomes" id="UP000307720"/>
    </source>
</evidence>
<accession>A0AC61QUY5</accession>
<organism evidence="1 2">
    <name type="scientific">Hominisplanchenecus murintestinalis</name>
    <dbReference type="NCBI Taxonomy" id="2941517"/>
    <lineage>
        <taxon>Bacteria</taxon>
        <taxon>Bacillati</taxon>
        <taxon>Bacillota</taxon>
        <taxon>Clostridia</taxon>
        <taxon>Lachnospirales</taxon>
        <taxon>Lachnospiraceae</taxon>
        <taxon>Hominisplanchenecus</taxon>
    </lineage>
</organism>
<name>A0AC61QUY5_9FIRM</name>
<comment type="caution">
    <text evidence="1">The sequence shown here is derived from an EMBL/GenBank/DDBJ whole genome shotgun (WGS) entry which is preliminary data.</text>
</comment>
<evidence type="ECO:0000313" key="1">
    <source>
        <dbReference type="EMBL" id="TGX96186.1"/>
    </source>
</evidence>
<dbReference type="EMBL" id="SRZB01000079">
    <property type="protein sequence ID" value="TGX96186.1"/>
    <property type="molecule type" value="Genomic_DNA"/>
</dbReference>
<sequence length="388" mass="45071">MNTDRHIPVVFVSSTCYDLKQVREDLKDFFEINYGFQAMLSEFSSFPIDPCIGTFENCLSNVDKLADIFILIVGTRYGYVTERGKSITNLEYLHAKAKGIPVFVFVDKQLHSQLKIWEANKEGNFSTIVDNPQIFKFVSEIYNESKQWIYTYESVRDITTTMKHQLSLIFADGLAYKKISNTLEPHILESDISSEALRVLIEEPYAWEYKFLAYVIKDEFNKLQKHRWDFKYGLFTTHIIEMSPNELLDDVSVKLNEIVELNGILSILLNSAIQDAIGEAGVPSDLEMMVYISKQLASFYERIVAWALYFKTIHTDEVFKPLLKLLYELPKSILTQIDDFVDRLYNEFINLPDIEDNVKREIKLSCILDKANTVAINEEIERLYELLC</sequence>
<reference evidence="1" key="1">
    <citation type="submission" date="2019-04" db="EMBL/GenBank/DDBJ databases">
        <title>Microbes associate with the intestines of laboratory mice.</title>
        <authorList>
            <person name="Navarre W."/>
            <person name="Wong E."/>
            <person name="Huang K."/>
            <person name="Tropini C."/>
            <person name="Ng K."/>
            <person name="Yu B."/>
        </authorList>
    </citation>
    <scope>NUCLEOTIDE SEQUENCE</scope>
    <source>
        <strain evidence="1">NM72_1-8</strain>
    </source>
</reference>
<keyword evidence="2" id="KW-1185">Reference proteome</keyword>
<gene>
    <name evidence="1" type="ORF">E5357_17035</name>
</gene>
<dbReference type="Proteomes" id="UP000307720">
    <property type="component" value="Unassembled WGS sequence"/>
</dbReference>
<protein>
    <submittedName>
        <fullName evidence="1">DUF4062 domain-containing protein</fullName>
    </submittedName>
</protein>